<evidence type="ECO:0000259" key="1">
    <source>
        <dbReference type="Pfam" id="PF02579"/>
    </source>
</evidence>
<dbReference type="PANTHER" id="PTHR42983:SF1">
    <property type="entry name" value="IRON-MOLYBDENUM PROTEIN"/>
    <property type="match status" value="1"/>
</dbReference>
<sequence>MKIAIPTAEGKLTPHFGHCEKFAIVTVDENAEIGSPEFITPPPHEPGVLPQWLAEKQVTLIIAGGMGQRAQQLFDNNGIQVITGAPAELPQVLVQQHLNGSLTTGINLCDH</sequence>
<dbReference type="Pfam" id="PF02579">
    <property type="entry name" value="Nitro_FeMo-Co"/>
    <property type="match status" value="1"/>
</dbReference>
<dbReference type="CDD" id="cd00851">
    <property type="entry name" value="MTH1175"/>
    <property type="match status" value="1"/>
</dbReference>
<evidence type="ECO:0000313" key="2">
    <source>
        <dbReference type="EMBL" id="EAT14590.1"/>
    </source>
</evidence>
<organism evidence="2 3">
    <name type="scientific">Desulfuromonas acetoxidans (strain DSM 684 / 11070)</name>
    <dbReference type="NCBI Taxonomy" id="281689"/>
    <lineage>
        <taxon>Bacteria</taxon>
        <taxon>Pseudomonadati</taxon>
        <taxon>Thermodesulfobacteriota</taxon>
        <taxon>Desulfuromonadia</taxon>
        <taxon>Desulfuromonadales</taxon>
        <taxon>Desulfuromonadaceae</taxon>
        <taxon>Desulfuromonas</taxon>
    </lineage>
</organism>
<accession>Q1JWH8</accession>
<dbReference type="Gene3D" id="3.30.420.130">
    <property type="entry name" value="Dinitrogenase iron-molybdenum cofactor biosynthesis domain"/>
    <property type="match status" value="1"/>
</dbReference>
<reference evidence="2" key="2">
    <citation type="submission" date="2006-05" db="EMBL/GenBank/DDBJ databases">
        <title>Sequencing of the draft genome and assembly of Desulfuromonas acetoxidans DSM 684.</title>
        <authorList>
            <consortium name="US DOE Joint Genome Institute (JGI-PGF)"/>
            <person name="Copeland A."/>
            <person name="Lucas S."/>
            <person name="Lapidus A."/>
            <person name="Barry K."/>
            <person name="Detter J.C."/>
            <person name="Glavina del Rio T."/>
            <person name="Hammon N."/>
            <person name="Israni S."/>
            <person name="Dalin E."/>
            <person name="Tice H."/>
            <person name="Bruce D."/>
            <person name="Pitluck S."/>
            <person name="Richardson P."/>
        </authorList>
    </citation>
    <scope>NUCLEOTIDE SEQUENCE [LARGE SCALE GENOMIC DNA]</scope>
    <source>
        <strain evidence="2">DSM 684</strain>
    </source>
</reference>
<evidence type="ECO:0000313" key="3">
    <source>
        <dbReference type="Proteomes" id="UP000005695"/>
    </source>
</evidence>
<proteinExistence type="predicted"/>
<dbReference type="Proteomes" id="UP000005695">
    <property type="component" value="Unassembled WGS sequence"/>
</dbReference>
<dbReference type="AlphaFoldDB" id="Q1JWH8"/>
<dbReference type="PANTHER" id="PTHR42983">
    <property type="entry name" value="DINITROGENASE IRON-MOLYBDENUM COFACTOR PROTEIN-RELATED"/>
    <property type="match status" value="1"/>
</dbReference>
<dbReference type="RefSeq" id="WP_006002451.1">
    <property type="nucleotide sequence ID" value="NZ_AAEW02000021.1"/>
</dbReference>
<dbReference type="SUPFAM" id="SSF53146">
    <property type="entry name" value="Nitrogenase accessory factor-like"/>
    <property type="match status" value="1"/>
</dbReference>
<protein>
    <submittedName>
        <fullName evidence="2">Dinitrogenase iron-molybdenum cofactor biosynthesis</fullName>
    </submittedName>
</protein>
<dbReference type="InterPro" id="IPR033913">
    <property type="entry name" value="MTH1175_dom"/>
</dbReference>
<dbReference type="OrthoDB" id="280278at2"/>
<feature type="domain" description="Dinitrogenase iron-molybdenum cofactor biosynthesis" evidence="1">
    <location>
        <begin position="9"/>
        <end position="93"/>
    </location>
</feature>
<keyword evidence="3" id="KW-1185">Reference proteome</keyword>
<comment type="caution">
    <text evidence="2">The sequence shown here is derived from an EMBL/GenBank/DDBJ whole genome shotgun (WGS) entry which is preliminary data.</text>
</comment>
<dbReference type="EMBL" id="AAEW02000021">
    <property type="protein sequence ID" value="EAT14590.1"/>
    <property type="molecule type" value="Genomic_DNA"/>
</dbReference>
<dbReference type="InterPro" id="IPR003731">
    <property type="entry name" value="Di-Nase_FeMo-co_biosynth"/>
</dbReference>
<gene>
    <name evidence="2" type="ORF">Dace_0419</name>
</gene>
<reference evidence="2" key="1">
    <citation type="submission" date="2006-05" db="EMBL/GenBank/DDBJ databases">
        <title>Annotation of the draft genome assembly of Desulfuromonas acetoxidans DSM 684.</title>
        <authorList>
            <consortium name="US DOE Joint Genome Institute (JGI-ORNL)"/>
            <person name="Larimer F."/>
            <person name="Land M."/>
            <person name="Hauser L."/>
        </authorList>
    </citation>
    <scope>NUCLEOTIDE SEQUENCE [LARGE SCALE GENOMIC DNA]</scope>
    <source>
        <strain evidence="2">DSM 684</strain>
    </source>
</reference>
<dbReference type="InterPro" id="IPR036105">
    <property type="entry name" value="DiNase_FeMo-co_biosyn_sf"/>
</dbReference>
<name>Q1JWH8_DESA6</name>